<accession>A0A4Y7TKV5</accession>
<sequence length="213" mass="23645">MHPSYIDSHQPVVRRRGVTSRDPVLASSIMGVYQKGDSDGVHWDDVGVNDAQGLPSLSEKAWIRRRQTTETGGMALQHCALDACYGVSRPGWGRDFGNCNYPDMSAEYAAAQHCAAARMGYSSDAALPALLQQRALEGVVNEGLNIGRLVWGDPGEVGGRKHLEGTWPRQGCSWEFRWSDTYLGDWVYWTRIWALRGGLKYVASRSGKHPTRH</sequence>
<dbReference type="EMBL" id="QPFP01000010">
    <property type="protein sequence ID" value="TEB34149.1"/>
    <property type="molecule type" value="Genomic_DNA"/>
</dbReference>
<dbReference type="AlphaFoldDB" id="A0A4Y7TKV5"/>
<comment type="caution">
    <text evidence="1">The sequence shown here is derived from an EMBL/GenBank/DDBJ whole genome shotgun (WGS) entry which is preliminary data.</text>
</comment>
<keyword evidence="2" id="KW-1185">Reference proteome</keyword>
<proteinExistence type="predicted"/>
<evidence type="ECO:0000313" key="2">
    <source>
        <dbReference type="Proteomes" id="UP000298030"/>
    </source>
</evidence>
<dbReference type="Proteomes" id="UP000298030">
    <property type="component" value="Unassembled WGS sequence"/>
</dbReference>
<reference evidence="1 2" key="1">
    <citation type="journal article" date="2019" name="Nat. Ecol. Evol.">
        <title>Megaphylogeny resolves global patterns of mushroom evolution.</title>
        <authorList>
            <person name="Varga T."/>
            <person name="Krizsan K."/>
            <person name="Foldi C."/>
            <person name="Dima B."/>
            <person name="Sanchez-Garcia M."/>
            <person name="Sanchez-Ramirez S."/>
            <person name="Szollosi G.J."/>
            <person name="Szarkandi J.G."/>
            <person name="Papp V."/>
            <person name="Albert L."/>
            <person name="Andreopoulos W."/>
            <person name="Angelini C."/>
            <person name="Antonin V."/>
            <person name="Barry K.W."/>
            <person name="Bougher N.L."/>
            <person name="Buchanan P."/>
            <person name="Buyck B."/>
            <person name="Bense V."/>
            <person name="Catcheside P."/>
            <person name="Chovatia M."/>
            <person name="Cooper J."/>
            <person name="Damon W."/>
            <person name="Desjardin D."/>
            <person name="Finy P."/>
            <person name="Geml J."/>
            <person name="Haridas S."/>
            <person name="Hughes K."/>
            <person name="Justo A."/>
            <person name="Karasinski D."/>
            <person name="Kautmanova I."/>
            <person name="Kiss B."/>
            <person name="Kocsube S."/>
            <person name="Kotiranta H."/>
            <person name="LaButti K.M."/>
            <person name="Lechner B.E."/>
            <person name="Liimatainen K."/>
            <person name="Lipzen A."/>
            <person name="Lukacs Z."/>
            <person name="Mihaltcheva S."/>
            <person name="Morgado L.N."/>
            <person name="Niskanen T."/>
            <person name="Noordeloos M.E."/>
            <person name="Ohm R.A."/>
            <person name="Ortiz-Santana B."/>
            <person name="Ovrebo C."/>
            <person name="Racz N."/>
            <person name="Riley R."/>
            <person name="Savchenko A."/>
            <person name="Shiryaev A."/>
            <person name="Soop K."/>
            <person name="Spirin V."/>
            <person name="Szebenyi C."/>
            <person name="Tomsovsky M."/>
            <person name="Tulloss R.E."/>
            <person name="Uehling J."/>
            <person name="Grigoriev I.V."/>
            <person name="Vagvolgyi C."/>
            <person name="Papp T."/>
            <person name="Martin F.M."/>
            <person name="Miettinen O."/>
            <person name="Hibbett D.S."/>
            <person name="Nagy L.G."/>
        </authorList>
    </citation>
    <scope>NUCLEOTIDE SEQUENCE [LARGE SCALE GENOMIC DNA]</scope>
    <source>
        <strain evidence="1 2">FP101781</strain>
    </source>
</reference>
<organism evidence="1 2">
    <name type="scientific">Coprinellus micaceus</name>
    <name type="common">Glistening ink-cap mushroom</name>
    <name type="synonym">Coprinus micaceus</name>
    <dbReference type="NCBI Taxonomy" id="71717"/>
    <lineage>
        <taxon>Eukaryota</taxon>
        <taxon>Fungi</taxon>
        <taxon>Dikarya</taxon>
        <taxon>Basidiomycota</taxon>
        <taxon>Agaricomycotina</taxon>
        <taxon>Agaricomycetes</taxon>
        <taxon>Agaricomycetidae</taxon>
        <taxon>Agaricales</taxon>
        <taxon>Agaricineae</taxon>
        <taxon>Psathyrellaceae</taxon>
        <taxon>Coprinellus</taxon>
    </lineage>
</organism>
<gene>
    <name evidence="1" type="ORF">FA13DRAFT_1707735</name>
</gene>
<name>A0A4Y7TKV5_COPMI</name>
<protein>
    <submittedName>
        <fullName evidence="1">Uncharacterized protein</fullName>
    </submittedName>
</protein>
<evidence type="ECO:0000313" key="1">
    <source>
        <dbReference type="EMBL" id="TEB34149.1"/>
    </source>
</evidence>